<feature type="region of interest" description="Disordered" evidence="1">
    <location>
        <begin position="59"/>
        <end position="78"/>
    </location>
</feature>
<feature type="compositionally biased region" description="Basic and acidic residues" evidence="1">
    <location>
        <begin position="41"/>
        <end position="53"/>
    </location>
</feature>
<feature type="compositionally biased region" description="Polar residues" evidence="1">
    <location>
        <begin position="147"/>
        <end position="166"/>
    </location>
</feature>
<evidence type="ECO:0000313" key="3">
    <source>
        <dbReference type="Proteomes" id="UP000799779"/>
    </source>
</evidence>
<sequence>MPNQTTLSAPPNTPIQHGNSTQVNGELEHGRSGTLNNPHESPSHGHQDEEGLERLGLSNTQNSASNSAPPTPTGPTQLSLYIPMEPIENAEYWDDLWNARIPPSVSMDEYMAYSTGRTSPSATIDEIVTYSSTGYDFFSNVSTVSVSPNANGQPDSTTASLNSRPGTSLARPASALGNHSESTRFQGSASRGAQGNANHGHQLGETRNPRRFPRHTEHRLRRMTSEEREAFWRSFDYSENRAHNSTGQTEEIPANEGFVYIGQYMEDLTVADMEAMGINNATNNALNNSESN</sequence>
<name>A0A6A5W0B0_9PLEO</name>
<reference evidence="2" key="1">
    <citation type="journal article" date="2020" name="Stud. Mycol.">
        <title>101 Dothideomycetes genomes: a test case for predicting lifestyles and emergence of pathogens.</title>
        <authorList>
            <person name="Haridas S."/>
            <person name="Albert R."/>
            <person name="Binder M."/>
            <person name="Bloem J."/>
            <person name="Labutti K."/>
            <person name="Salamov A."/>
            <person name="Andreopoulos B."/>
            <person name="Baker S."/>
            <person name="Barry K."/>
            <person name="Bills G."/>
            <person name="Bluhm B."/>
            <person name="Cannon C."/>
            <person name="Castanera R."/>
            <person name="Culley D."/>
            <person name="Daum C."/>
            <person name="Ezra D."/>
            <person name="Gonzalez J."/>
            <person name="Henrissat B."/>
            <person name="Kuo A."/>
            <person name="Liang C."/>
            <person name="Lipzen A."/>
            <person name="Lutzoni F."/>
            <person name="Magnuson J."/>
            <person name="Mondo S."/>
            <person name="Nolan M."/>
            <person name="Ohm R."/>
            <person name="Pangilinan J."/>
            <person name="Park H.-J."/>
            <person name="Ramirez L."/>
            <person name="Alfaro M."/>
            <person name="Sun H."/>
            <person name="Tritt A."/>
            <person name="Yoshinaga Y."/>
            <person name="Zwiers L.-H."/>
            <person name="Turgeon B."/>
            <person name="Goodwin S."/>
            <person name="Spatafora J."/>
            <person name="Crous P."/>
            <person name="Grigoriev I."/>
        </authorList>
    </citation>
    <scope>NUCLEOTIDE SEQUENCE</scope>
    <source>
        <strain evidence="2">CBS 123094</strain>
    </source>
</reference>
<dbReference type="EMBL" id="ML977643">
    <property type="protein sequence ID" value="KAF1995213.1"/>
    <property type="molecule type" value="Genomic_DNA"/>
</dbReference>
<accession>A0A6A5W0B0</accession>
<organism evidence="2 3">
    <name type="scientific">Amniculicola lignicola CBS 123094</name>
    <dbReference type="NCBI Taxonomy" id="1392246"/>
    <lineage>
        <taxon>Eukaryota</taxon>
        <taxon>Fungi</taxon>
        <taxon>Dikarya</taxon>
        <taxon>Ascomycota</taxon>
        <taxon>Pezizomycotina</taxon>
        <taxon>Dothideomycetes</taxon>
        <taxon>Pleosporomycetidae</taxon>
        <taxon>Pleosporales</taxon>
        <taxon>Amniculicolaceae</taxon>
        <taxon>Amniculicola</taxon>
    </lineage>
</organism>
<evidence type="ECO:0000313" key="2">
    <source>
        <dbReference type="EMBL" id="KAF1995213.1"/>
    </source>
</evidence>
<keyword evidence="3" id="KW-1185">Reference proteome</keyword>
<feature type="compositionally biased region" description="Polar residues" evidence="1">
    <location>
        <begin position="177"/>
        <end position="199"/>
    </location>
</feature>
<dbReference type="Proteomes" id="UP000799779">
    <property type="component" value="Unassembled WGS sequence"/>
</dbReference>
<dbReference type="AlphaFoldDB" id="A0A6A5W0B0"/>
<proteinExistence type="predicted"/>
<feature type="compositionally biased region" description="Polar residues" evidence="1">
    <location>
        <begin position="1"/>
        <end position="24"/>
    </location>
</feature>
<feature type="region of interest" description="Disordered" evidence="1">
    <location>
        <begin position="1"/>
        <end position="54"/>
    </location>
</feature>
<gene>
    <name evidence="2" type="ORF">P154DRAFT_349454</name>
</gene>
<protein>
    <submittedName>
        <fullName evidence="2">Uncharacterized protein</fullName>
    </submittedName>
</protein>
<evidence type="ECO:0000256" key="1">
    <source>
        <dbReference type="SAM" id="MobiDB-lite"/>
    </source>
</evidence>
<feature type="region of interest" description="Disordered" evidence="1">
    <location>
        <begin position="147"/>
        <end position="210"/>
    </location>
</feature>